<dbReference type="PROSITE" id="PS51192">
    <property type="entry name" value="HELICASE_ATP_BIND_1"/>
    <property type="match status" value="1"/>
</dbReference>
<accession>A0A9P8PVN5</accession>
<dbReference type="GO" id="GO:0008094">
    <property type="term" value="F:ATP-dependent activity, acting on DNA"/>
    <property type="evidence" value="ECO:0007669"/>
    <property type="project" value="TreeGrafter"/>
</dbReference>
<dbReference type="PROSITE" id="PS51194">
    <property type="entry name" value="HELICASE_CTER"/>
    <property type="match status" value="1"/>
</dbReference>
<reference evidence="6" key="1">
    <citation type="journal article" date="2021" name="Open Biol.">
        <title>Shared evolutionary footprints suggest mitochondrial oxidative damage underlies multiple complex I losses in fungi.</title>
        <authorList>
            <person name="Schikora-Tamarit M.A."/>
            <person name="Marcet-Houben M."/>
            <person name="Nosek J."/>
            <person name="Gabaldon T."/>
        </authorList>
    </citation>
    <scope>NUCLEOTIDE SEQUENCE</scope>
    <source>
        <strain evidence="6">CBS6341</strain>
    </source>
</reference>
<dbReference type="PANTHER" id="PTHR45626:SF14">
    <property type="entry name" value="ATP-DEPENDENT DNA HELICASE (EUROFUNG)"/>
    <property type="match status" value="1"/>
</dbReference>
<dbReference type="EMBL" id="JAEUBF010000389">
    <property type="protein sequence ID" value="KAH3679163.1"/>
    <property type="molecule type" value="Genomic_DNA"/>
</dbReference>
<evidence type="ECO:0000256" key="2">
    <source>
        <dbReference type="ARBA" id="ARBA00022801"/>
    </source>
</evidence>
<dbReference type="SUPFAM" id="SSF52540">
    <property type="entry name" value="P-loop containing nucleoside triphosphate hydrolases"/>
    <property type="match status" value="2"/>
</dbReference>
<dbReference type="InterPro" id="IPR027417">
    <property type="entry name" value="P-loop_NTPase"/>
</dbReference>
<comment type="caution">
    <text evidence="6">The sequence shown here is derived from an EMBL/GenBank/DDBJ whole genome shotgun (WGS) entry which is preliminary data.</text>
</comment>
<keyword evidence="7" id="KW-1185">Reference proteome</keyword>
<dbReference type="InterPro" id="IPR000330">
    <property type="entry name" value="SNF2_N"/>
</dbReference>
<dbReference type="InterPro" id="IPR001650">
    <property type="entry name" value="Helicase_C-like"/>
</dbReference>
<dbReference type="CDD" id="cd18008">
    <property type="entry name" value="DEXDc_SHPRH-like"/>
    <property type="match status" value="1"/>
</dbReference>
<organism evidence="6 7">
    <name type="scientific">Wickerhamomyces mucosus</name>
    <dbReference type="NCBI Taxonomy" id="1378264"/>
    <lineage>
        <taxon>Eukaryota</taxon>
        <taxon>Fungi</taxon>
        <taxon>Dikarya</taxon>
        <taxon>Ascomycota</taxon>
        <taxon>Saccharomycotina</taxon>
        <taxon>Saccharomycetes</taxon>
        <taxon>Phaffomycetales</taxon>
        <taxon>Wickerhamomycetaceae</taxon>
        <taxon>Wickerhamomyces</taxon>
    </lineage>
</organism>
<keyword evidence="3" id="KW-0067">ATP-binding</keyword>
<evidence type="ECO:0000313" key="7">
    <source>
        <dbReference type="Proteomes" id="UP000769528"/>
    </source>
</evidence>
<dbReference type="Pfam" id="PF00271">
    <property type="entry name" value="Helicase_C"/>
    <property type="match status" value="1"/>
</dbReference>
<evidence type="ECO:0000259" key="5">
    <source>
        <dbReference type="PROSITE" id="PS51194"/>
    </source>
</evidence>
<dbReference type="OrthoDB" id="423559at2759"/>
<dbReference type="Gene3D" id="3.40.50.10810">
    <property type="entry name" value="Tandem AAA-ATPase domain"/>
    <property type="match status" value="1"/>
</dbReference>
<dbReference type="SMART" id="SM00490">
    <property type="entry name" value="HELICc"/>
    <property type="match status" value="1"/>
</dbReference>
<dbReference type="InterPro" id="IPR014001">
    <property type="entry name" value="Helicase_ATP-bd"/>
</dbReference>
<evidence type="ECO:0000256" key="1">
    <source>
        <dbReference type="ARBA" id="ARBA00022741"/>
    </source>
</evidence>
<protein>
    <submittedName>
        <fullName evidence="6">Uncharacterized protein</fullName>
    </submittedName>
</protein>
<dbReference type="GO" id="GO:0005524">
    <property type="term" value="F:ATP binding"/>
    <property type="evidence" value="ECO:0007669"/>
    <property type="project" value="UniProtKB-KW"/>
</dbReference>
<dbReference type="GO" id="GO:0006281">
    <property type="term" value="P:DNA repair"/>
    <property type="evidence" value="ECO:0007669"/>
    <property type="project" value="TreeGrafter"/>
</dbReference>
<name>A0A9P8PVN5_9ASCO</name>
<gene>
    <name evidence="6" type="ORF">WICMUC_001174</name>
</gene>
<dbReference type="InterPro" id="IPR050628">
    <property type="entry name" value="SNF2_RAD54_helicase_TF"/>
</dbReference>
<dbReference type="GO" id="GO:0016787">
    <property type="term" value="F:hydrolase activity"/>
    <property type="evidence" value="ECO:0007669"/>
    <property type="project" value="UniProtKB-KW"/>
</dbReference>
<dbReference type="Proteomes" id="UP000769528">
    <property type="component" value="Unassembled WGS sequence"/>
</dbReference>
<dbReference type="GO" id="GO:0005634">
    <property type="term" value="C:nucleus"/>
    <property type="evidence" value="ECO:0007669"/>
    <property type="project" value="TreeGrafter"/>
</dbReference>
<dbReference type="Pfam" id="PF00176">
    <property type="entry name" value="SNF2-rel_dom"/>
    <property type="match status" value="1"/>
</dbReference>
<reference evidence="6" key="2">
    <citation type="submission" date="2021-01" db="EMBL/GenBank/DDBJ databases">
        <authorList>
            <person name="Schikora-Tamarit M.A."/>
        </authorList>
    </citation>
    <scope>NUCLEOTIDE SEQUENCE</scope>
    <source>
        <strain evidence="6">CBS6341</strain>
    </source>
</reference>
<proteinExistence type="predicted"/>
<feature type="domain" description="Helicase C-terminal" evidence="5">
    <location>
        <begin position="634"/>
        <end position="798"/>
    </location>
</feature>
<dbReference type="AlphaFoldDB" id="A0A9P8PVN5"/>
<dbReference type="PANTHER" id="PTHR45626">
    <property type="entry name" value="TRANSCRIPTION TERMINATION FACTOR 2-RELATED"/>
    <property type="match status" value="1"/>
</dbReference>
<dbReference type="CDD" id="cd18793">
    <property type="entry name" value="SF2_C_SNF"/>
    <property type="match status" value="1"/>
</dbReference>
<keyword evidence="2" id="KW-0378">Hydrolase</keyword>
<evidence type="ECO:0000259" key="4">
    <source>
        <dbReference type="PROSITE" id="PS51192"/>
    </source>
</evidence>
<dbReference type="SMART" id="SM00487">
    <property type="entry name" value="DEXDc"/>
    <property type="match status" value="1"/>
</dbReference>
<evidence type="ECO:0000313" key="6">
    <source>
        <dbReference type="EMBL" id="KAH3679163.1"/>
    </source>
</evidence>
<feature type="domain" description="Helicase ATP-binding" evidence="4">
    <location>
        <begin position="222"/>
        <end position="410"/>
    </location>
</feature>
<dbReference type="InterPro" id="IPR049730">
    <property type="entry name" value="SNF2/RAD54-like_C"/>
</dbReference>
<keyword evidence="1" id="KW-0547">Nucleotide-binding</keyword>
<dbReference type="InterPro" id="IPR038718">
    <property type="entry name" value="SNF2-like_sf"/>
</dbReference>
<dbReference type="Gene3D" id="3.40.50.300">
    <property type="entry name" value="P-loop containing nucleotide triphosphate hydrolases"/>
    <property type="match status" value="1"/>
</dbReference>
<sequence>MSDLADIDKKLAGIKISPAKKVDTGNEEKRASKPSNIFLKKNFASLSNVKKKTSSSSQSSDTLSLTPKKKAFDKNAFFSDTPLAVDDKKWGHKFFEKENIKPQIIDSPLKNTNDHRADIQFVDGGFKKYASSDSPFKDPYSILNNKSIERQGALFLDTPNLYKNDQTLADNLIKSLDDYNDGKESEKLEEEEIDEKDRTVKGLSVNLLDHQVHGLKFLRRREKSKLLLKGGLLCDDMGLGKTVQMIALIVKNRPKEEVFESLDDIRNSEVKPINFTVPLRKYKATLVISPVGLTTQWAKEIKRFAPHLKCLIFHGANRPTEYEELLDYDVVISSYDTIRSEFGKIKSSPIYAAYWHRVVLDEAHTIKNKKSLSAKATYNIESLRRWCMTGTPLQNSIEELQSLFIFIRVSRISKEVVWEKDISKLLKANKAREALLLLQQELKVLMLRRTKSILQTTNFKLPTKTVHRCEISFSKLEEKLYKDLKDFFVGALTDQYSSLNSHDRSQANENKNFTHISPSKFVKNTGKNQSFYLGALVYLLRLRQLCCHWKLLSDFNEQDATELNKNNVLSSKQIAKKKLDIDEELDDITNFMNALSVQDTKCEICLVEKVSGTEKICEKCSAKIESNKPSESSKVLKLIEILNKDRKRKTIVFSQFRELLVLLGPILKNHGIKFVMYDGTMNLNQKDKALDTLRNDPETTVLLCSLKSGAVGLNLTAASQVVIFDPWWNPQIQEQAIDRVYRIGQTKPVDVYEFAMKDSIEIGIFKLQDKKRELAKAVVNNDVNAKSNLNKLTQSDLIKLFGLKTYKR</sequence>
<evidence type="ECO:0000256" key="3">
    <source>
        <dbReference type="ARBA" id="ARBA00022840"/>
    </source>
</evidence>